<evidence type="ECO:0000313" key="7">
    <source>
        <dbReference type="Proteomes" id="UP000440713"/>
    </source>
</evidence>
<comment type="similarity">
    <text evidence="1 5">Belongs to the glutathione peroxidase family.</text>
</comment>
<dbReference type="Pfam" id="PF00255">
    <property type="entry name" value="GSHPx"/>
    <property type="match status" value="1"/>
</dbReference>
<dbReference type="PANTHER" id="PTHR11592:SF78">
    <property type="entry name" value="GLUTATHIONE PEROXIDASE"/>
    <property type="match status" value="1"/>
</dbReference>
<dbReference type="FunFam" id="3.40.30.10:FF:000010">
    <property type="entry name" value="Glutathione peroxidase"/>
    <property type="match status" value="1"/>
</dbReference>
<evidence type="ECO:0000256" key="3">
    <source>
        <dbReference type="ARBA" id="ARBA00023002"/>
    </source>
</evidence>
<dbReference type="PRINTS" id="PR01011">
    <property type="entry name" value="GLUTPROXDASE"/>
</dbReference>
<gene>
    <name evidence="6" type="ORF">FYJ71_01405</name>
</gene>
<dbReference type="Gene3D" id="3.40.30.10">
    <property type="entry name" value="Glutaredoxin"/>
    <property type="match status" value="1"/>
</dbReference>
<dbReference type="Proteomes" id="UP000440713">
    <property type="component" value="Unassembled WGS sequence"/>
</dbReference>
<evidence type="ECO:0000256" key="2">
    <source>
        <dbReference type="ARBA" id="ARBA00022559"/>
    </source>
</evidence>
<evidence type="ECO:0000313" key="6">
    <source>
        <dbReference type="EMBL" id="MST61631.1"/>
    </source>
</evidence>
<feature type="active site" evidence="4">
    <location>
        <position position="35"/>
    </location>
</feature>
<dbReference type="PIRSF" id="PIRSF000303">
    <property type="entry name" value="Glutathion_perox"/>
    <property type="match status" value="1"/>
</dbReference>
<dbReference type="RefSeq" id="WP_154537030.1">
    <property type="nucleotide sequence ID" value="NZ_VUNE01000001.1"/>
</dbReference>
<protein>
    <recommendedName>
        <fullName evidence="5">Glutathione peroxidase</fullName>
    </recommendedName>
</protein>
<comment type="caution">
    <text evidence="6">The sequence shown here is derived from an EMBL/GenBank/DDBJ whole genome shotgun (WGS) entry which is preliminary data.</text>
</comment>
<dbReference type="GO" id="GO:0034599">
    <property type="term" value="P:cellular response to oxidative stress"/>
    <property type="evidence" value="ECO:0007669"/>
    <property type="project" value="TreeGrafter"/>
</dbReference>
<evidence type="ECO:0000256" key="1">
    <source>
        <dbReference type="ARBA" id="ARBA00006926"/>
    </source>
</evidence>
<dbReference type="PANTHER" id="PTHR11592">
    <property type="entry name" value="GLUTATHIONE PEROXIDASE"/>
    <property type="match status" value="1"/>
</dbReference>
<evidence type="ECO:0000256" key="5">
    <source>
        <dbReference type="RuleBase" id="RU000499"/>
    </source>
</evidence>
<dbReference type="PROSITE" id="PS00763">
    <property type="entry name" value="GLUTATHIONE_PEROXID_2"/>
    <property type="match status" value="1"/>
</dbReference>
<dbReference type="InterPro" id="IPR036249">
    <property type="entry name" value="Thioredoxin-like_sf"/>
</dbReference>
<accession>A0A6N7X0G5</accession>
<dbReference type="GO" id="GO:0004601">
    <property type="term" value="F:peroxidase activity"/>
    <property type="evidence" value="ECO:0007669"/>
    <property type="project" value="UniProtKB-KW"/>
</dbReference>
<proteinExistence type="inferred from homology"/>
<organism evidence="6 7">
    <name type="scientific">Peptostreptococcus porci</name>
    <dbReference type="NCBI Taxonomy" id="2652282"/>
    <lineage>
        <taxon>Bacteria</taxon>
        <taxon>Bacillati</taxon>
        <taxon>Bacillota</taxon>
        <taxon>Clostridia</taxon>
        <taxon>Peptostreptococcales</taxon>
        <taxon>Peptostreptococcaceae</taxon>
        <taxon>Peptostreptococcus</taxon>
    </lineage>
</organism>
<name>A0A6N7X0G5_9FIRM</name>
<keyword evidence="3 5" id="KW-0560">Oxidoreductase</keyword>
<dbReference type="InterPro" id="IPR029760">
    <property type="entry name" value="GPX_CS"/>
</dbReference>
<evidence type="ECO:0000256" key="4">
    <source>
        <dbReference type="PIRSR" id="PIRSR000303-1"/>
    </source>
</evidence>
<dbReference type="AlphaFoldDB" id="A0A6N7X0G5"/>
<sequence>MSVYDFKAISLEDGEISLSNYKGKVLLIVNIATGCGLTPQLEGLEKLYKKYNSEGLEIVGFPCGQFLDQNPEDGNGTAKFCMVNYGVTFENFEKVEVNGPNADPLFKYLKEQKPVDKTNDASAGLLEKLASIGQVFEGSEIKWNFTKFLVDRDGNVVERFSPTYTAEELDADIKALL</sequence>
<keyword evidence="7" id="KW-1185">Reference proteome</keyword>
<dbReference type="PROSITE" id="PS51257">
    <property type="entry name" value="PROKAR_LIPOPROTEIN"/>
    <property type="match status" value="1"/>
</dbReference>
<keyword evidence="2 5" id="KW-0575">Peroxidase</keyword>
<dbReference type="InterPro" id="IPR000889">
    <property type="entry name" value="Glutathione_peroxidase"/>
</dbReference>
<dbReference type="SUPFAM" id="SSF52833">
    <property type="entry name" value="Thioredoxin-like"/>
    <property type="match status" value="1"/>
</dbReference>
<dbReference type="PROSITE" id="PS51355">
    <property type="entry name" value="GLUTATHIONE_PEROXID_3"/>
    <property type="match status" value="1"/>
</dbReference>
<dbReference type="CDD" id="cd00340">
    <property type="entry name" value="GSH_Peroxidase"/>
    <property type="match status" value="1"/>
</dbReference>
<dbReference type="EMBL" id="VUNE01000001">
    <property type="protein sequence ID" value="MST61631.1"/>
    <property type="molecule type" value="Genomic_DNA"/>
</dbReference>
<reference evidence="6 7" key="1">
    <citation type="submission" date="2019-08" db="EMBL/GenBank/DDBJ databases">
        <title>In-depth cultivation of the pig gut microbiome towards novel bacterial diversity and tailored functional studies.</title>
        <authorList>
            <person name="Wylensek D."/>
            <person name="Hitch T.C.A."/>
            <person name="Clavel T."/>
        </authorList>
    </citation>
    <scope>NUCLEOTIDE SEQUENCE [LARGE SCALE GENOMIC DNA]</scope>
    <source>
        <strain evidence="6 7">WCA-SAB-591-4A-A</strain>
    </source>
</reference>